<accession>A0A0U1M772</accession>
<keyword evidence="3" id="KW-1185">Reference proteome</keyword>
<dbReference type="EMBL" id="CVMT01000009">
    <property type="protein sequence ID" value="CRG91407.1"/>
    <property type="molecule type" value="Genomic_DNA"/>
</dbReference>
<organism evidence="2 3">
    <name type="scientific">Talaromyces islandicus</name>
    <name type="common">Penicillium islandicum</name>
    <dbReference type="NCBI Taxonomy" id="28573"/>
    <lineage>
        <taxon>Eukaryota</taxon>
        <taxon>Fungi</taxon>
        <taxon>Dikarya</taxon>
        <taxon>Ascomycota</taxon>
        <taxon>Pezizomycotina</taxon>
        <taxon>Eurotiomycetes</taxon>
        <taxon>Eurotiomycetidae</taxon>
        <taxon>Eurotiales</taxon>
        <taxon>Trichocomaceae</taxon>
        <taxon>Talaromyces</taxon>
        <taxon>Talaromyces sect. Islandici</taxon>
    </lineage>
</organism>
<reference evidence="2 3" key="1">
    <citation type="submission" date="2015-04" db="EMBL/GenBank/DDBJ databases">
        <authorList>
            <person name="Syromyatnikov M.Y."/>
            <person name="Popov V.N."/>
        </authorList>
    </citation>
    <scope>NUCLEOTIDE SEQUENCE [LARGE SCALE GENOMIC DNA]</scope>
    <source>
        <strain evidence="2">WF-38-12</strain>
    </source>
</reference>
<dbReference type="Proteomes" id="UP000054383">
    <property type="component" value="Unassembled WGS sequence"/>
</dbReference>
<name>A0A0U1M772_TALIS</name>
<proteinExistence type="predicted"/>
<feature type="region of interest" description="Disordered" evidence="1">
    <location>
        <begin position="146"/>
        <end position="185"/>
    </location>
</feature>
<sequence length="213" mass="23330">MALKRRLPPASSSDNSTIKPPTKLSRLSTNCNISLRDTSAPSSPARKWKGHGDTHNTRPVAHLLPCQRCFRRLVDEPNLECSGPGSNHCARCKSLRVYSGGCREVSEEQLVLAQQTLEKVRARATGWERAVVALDKAMRRYSSRLVKSPSCGGSLGASTDSSTGSNSTPTPVPSTEMATKQSSRFDPELARLMNQVQDATRALDDYMRLHGYT</sequence>
<feature type="region of interest" description="Disordered" evidence="1">
    <location>
        <begin position="1"/>
        <end position="56"/>
    </location>
</feature>
<evidence type="ECO:0000313" key="3">
    <source>
        <dbReference type="Proteomes" id="UP000054383"/>
    </source>
</evidence>
<dbReference type="AlphaFoldDB" id="A0A0U1M772"/>
<evidence type="ECO:0000313" key="2">
    <source>
        <dbReference type="EMBL" id="CRG91407.1"/>
    </source>
</evidence>
<evidence type="ECO:0000256" key="1">
    <source>
        <dbReference type="SAM" id="MobiDB-lite"/>
    </source>
</evidence>
<feature type="compositionally biased region" description="Polar residues" evidence="1">
    <location>
        <begin position="156"/>
        <end position="169"/>
    </location>
</feature>
<protein>
    <submittedName>
        <fullName evidence="2">Uncharacterized protein</fullName>
    </submittedName>
</protein>
<dbReference type="OrthoDB" id="5979581at2759"/>
<feature type="compositionally biased region" description="Polar residues" evidence="1">
    <location>
        <begin position="10"/>
        <end position="42"/>
    </location>
</feature>
<gene>
    <name evidence="2" type="ORF">PISL3812_08455</name>
</gene>